<dbReference type="PANTHER" id="PTHR33623">
    <property type="entry name" value="OS04G0572500 PROTEIN"/>
    <property type="match status" value="1"/>
</dbReference>
<organism evidence="1 2">
    <name type="scientific">Flemingia macrophylla</name>
    <dbReference type="NCBI Taxonomy" id="520843"/>
    <lineage>
        <taxon>Eukaryota</taxon>
        <taxon>Viridiplantae</taxon>
        <taxon>Streptophyta</taxon>
        <taxon>Embryophyta</taxon>
        <taxon>Tracheophyta</taxon>
        <taxon>Spermatophyta</taxon>
        <taxon>Magnoliopsida</taxon>
        <taxon>eudicotyledons</taxon>
        <taxon>Gunneridae</taxon>
        <taxon>Pentapetalae</taxon>
        <taxon>rosids</taxon>
        <taxon>fabids</taxon>
        <taxon>Fabales</taxon>
        <taxon>Fabaceae</taxon>
        <taxon>Papilionoideae</taxon>
        <taxon>50 kb inversion clade</taxon>
        <taxon>NPAAA clade</taxon>
        <taxon>indigoferoid/millettioid clade</taxon>
        <taxon>Phaseoleae</taxon>
        <taxon>Flemingia</taxon>
    </lineage>
</organism>
<dbReference type="AlphaFoldDB" id="A0ABD1MPC8"/>
<gene>
    <name evidence="1" type="ORF">Fmac_011829</name>
</gene>
<proteinExistence type="predicted"/>
<sequence length="373" mass="42791">MSTQLRRFNSMERRPRMLKDFLSDNLNSCSSSGFKSLPRKANTQLMQMEQLKSQNSPFQTLVNTLRSISLFTKSSPTSVLSLPRSLSRRLSSSRRRRTQVCHEISIGSTVKIKDIIRWKSFRDVVEPSLPPPPVDAATADYFVSSWEEAQNDDVGSKAFSFSPLLVGKDSGATEVLTCQEEQQSPVSVLQVGDDEFSLFDQSLANIERRKQKFIQTVQELESLANLDQCLSLDDNSGYDEEYEDDDDDIEEQDWIEKKANKLLHCVKSRGSAHGCRDNLDTLLLDFFKEELSESRHKDKNDEEFELEALRIAEDWINESFAFDAAHVNKDAYIKDMDRRDQWGRFEEEQEEMTFEIETAILHSLVADLLDLDG</sequence>
<name>A0ABD1MPC8_9FABA</name>
<evidence type="ECO:0000313" key="2">
    <source>
        <dbReference type="Proteomes" id="UP001603857"/>
    </source>
</evidence>
<dbReference type="EMBL" id="JBGMDY010000004">
    <property type="protein sequence ID" value="KAL2337383.1"/>
    <property type="molecule type" value="Genomic_DNA"/>
</dbReference>
<comment type="caution">
    <text evidence="1">The sequence shown here is derived from an EMBL/GenBank/DDBJ whole genome shotgun (WGS) entry which is preliminary data.</text>
</comment>
<dbReference type="PANTHER" id="PTHR33623:SF17">
    <property type="entry name" value="DUF4378 DOMAIN-CONTAINING PROTEIN"/>
    <property type="match status" value="1"/>
</dbReference>
<reference evidence="1 2" key="1">
    <citation type="submission" date="2024-08" db="EMBL/GenBank/DDBJ databases">
        <title>Insights into the chromosomal genome structure of Flemingia macrophylla.</title>
        <authorList>
            <person name="Ding Y."/>
            <person name="Zhao Y."/>
            <person name="Bi W."/>
            <person name="Wu M."/>
            <person name="Zhao G."/>
            <person name="Gong Y."/>
            <person name="Li W."/>
            <person name="Zhang P."/>
        </authorList>
    </citation>
    <scope>NUCLEOTIDE SEQUENCE [LARGE SCALE GENOMIC DNA]</scope>
    <source>
        <strain evidence="1">DYQJB</strain>
        <tissue evidence="1">Leaf</tissue>
    </source>
</reference>
<dbReference type="Proteomes" id="UP001603857">
    <property type="component" value="Unassembled WGS sequence"/>
</dbReference>
<accession>A0ABD1MPC8</accession>
<keyword evidence="2" id="KW-1185">Reference proteome</keyword>
<evidence type="ECO:0008006" key="3">
    <source>
        <dbReference type="Google" id="ProtNLM"/>
    </source>
</evidence>
<evidence type="ECO:0000313" key="1">
    <source>
        <dbReference type="EMBL" id="KAL2337383.1"/>
    </source>
</evidence>
<protein>
    <recommendedName>
        <fullName evidence="3">DUF4378 domain-containing protein</fullName>
    </recommendedName>
</protein>